<evidence type="ECO:0000313" key="1">
    <source>
        <dbReference type="EMBL" id="KAJ8665130.1"/>
    </source>
</evidence>
<gene>
    <name evidence="1" type="ORF">QAD02_006792</name>
</gene>
<name>A0ACC2N658_9HYME</name>
<reference evidence="1" key="1">
    <citation type="submission" date="2023-04" db="EMBL/GenBank/DDBJ databases">
        <title>A chromosome-level genome assembly of the parasitoid wasp Eretmocerus hayati.</title>
        <authorList>
            <person name="Zhong Y."/>
            <person name="Liu S."/>
            <person name="Liu Y."/>
        </authorList>
    </citation>
    <scope>NUCLEOTIDE SEQUENCE</scope>
    <source>
        <strain evidence="1">ZJU_SS_LIU_2023</strain>
    </source>
</reference>
<sequence>MVNYSMEFILFHSILAGYNRLESSSGNPEILCYDGLDHITTDECNLRCKNLLCGISPVDKGGTCQGNDCICYWSQYFEFAGKNLMISKKIERVDEGKKKLMERRGNKMSNELKDLGYARFRLGESLEDNSCDRSKSELMPEDLEIPSCSYEARKSSASE</sequence>
<protein>
    <submittedName>
        <fullName evidence="1">Uncharacterized protein</fullName>
    </submittedName>
</protein>
<comment type="caution">
    <text evidence="1">The sequence shown here is derived from an EMBL/GenBank/DDBJ whole genome shotgun (WGS) entry which is preliminary data.</text>
</comment>
<dbReference type="EMBL" id="CM056744">
    <property type="protein sequence ID" value="KAJ8665130.1"/>
    <property type="molecule type" value="Genomic_DNA"/>
</dbReference>
<dbReference type="Proteomes" id="UP001239111">
    <property type="component" value="Chromosome 4"/>
</dbReference>
<keyword evidence="2" id="KW-1185">Reference proteome</keyword>
<evidence type="ECO:0000313" key="2">
    <source>
        <dbReference type="Proteomes" id="UP001239111"/>
    </source>
</evidence>
<accession>A0ACC2N658</accession>
<organism evidence="1 2">
    <name type="scientific">Eretmocerus hayati</name>
    <dbReference type="NCBI Taxonomy" id="131215"/>
    <lineage>
        <taxon>Eukaryota</taxon>
        <taxon>Metazoa</taxon>
        <taxon>Ecdysozoa</taxon>
        <taxon>Arthropoda</taxon>
        <taxon>Hexapoda</taxon>
        <taxon>Insecta</taxon>
        <taxon>Pterygota</taxon>
        <taxon>Neoptera</taxon>
        <taxon>Endopterygota</taxon>
        <taxon>Hymenoptera</taxon>
        <taxon>Apocrita</taxon>
        <taxon>Proctotrupomorpha</taxon>
        <taxon>Chalcidoidea</taxon>
        <taxon>Aphelinidae</taxon>
        <taxon>Aphelininae</taxon>
        <taxon>Eretmocerus</taxon>
    </lineage>
</organism>
<proteinExistence type="predicted"/>